<name>A0ABS8I1F8_9FIRM</name>
<dbReference type="RefSeq" id="WP_229537223.1">
    <property type="nucleotide sequence ID" value="NZ_JAJHJB010000061.1"/>
</dbReference>
<reference evidence="1" key="1">
    <citation type="submission" date="2021-11" db="EMBL/GenBank/DDBJ databases">
        <title>Description of a new species Pelosinus isolated from the bottom sediments of Lake Baikal.</title>
        <authorList>
            <person name="Zakharyuk A."/>
        </authorList>
    </citation>
    <scope>NUCLEOTIDE SEQUENCE</scope>
    <source>
        <strain evidence="1">Bkl1</strain>
    </source>
</reference>
<organism evidence="1 2">
    <name type="scientific">Pelosinus baikalensis</name>
    <dbReference type="NCBI Taxonomy" id="2892015"/>
    <lineage>
        <taxon>Bacteria</taxon>
        <taxon>Bacillati</taxon>
        <taxon>Bacillota</taxon>
        <taxon>Negativicutes</taxon>
        <taxon>Selenomonadales</taxon>
        <taxon>Sporomusaceae</taxon>
        <taxon>Pelosinus</taxon>
    </lineage>
</organism>
<dbReference type="EMBL" id="JAJHJB010000061">
    <property type="protein sequence ID" value="MCC5468354.1"/>
    <property type="molecule type" value="Genomic_DNA"/>
</dbReference>
<protein>
    <submittedName>
        <fullName evidence="1">Uncharacterized protein</fullName>
    </submittedName>
</protein>
<comment type="caution">
    <text evidence="1">The sequence shown here is derived from an EMBL/GenBank/DDBJ whole genome shotgun (WGS) entry which is preliminary data.</text>
</comment>
<gene>
    <name evidence="1" type="ORF">LMF89_23750</name>
</gene>
<dbReference type="InterPro" id="IPR053916">
    <property type="entry name" value="DUF6978"/>
</dbReference>
<evidence type="ECO:0000313" key="1">
    <source>
        <dbReference type="EMBL" id="MCC5468354.1"/>
    </source>
</evidence>
<accession>A0ABS8I1F8</accession>
<dbReference type="Pfam" id="PF22398">
    <property type="entry name" value="DUF6978"/>
    <property type="match status" value="1"/>
</dbReference>
<proteinExistence type="predicted"/>
<sequence>MKDGDTMLTQSEADLLIALEKIFLQTPSIKFPIPGKNTRYPIESTDSHEKFTLAIVRGGKNRLKCSYTELNKANVILLRVDTEQGVHINPDGVDVPAPHLHIYREGYNDRFAHPLPDSFINSKDLVQTFYDFLNYSNVININDIHISVQGGLFDDTGEVSKRLEK</sequence>
<keyword evidence="2" id="KW-1185">Reference proteome</keyword>
<dbReference type="Proteomes" id="UP001165492">
    <property type="component" value="Unassembled WGS sequence"/>
</dbReference>
<evidence type="ECO:0000313" key="2">
    <source>
        <dbReference type="Proteomes" id="UP001165492"/>
    </source>
</evidence>